<dbReference type="Proteomes" id="UP000809349">
    <property type="component" value="Unassembled WGS sequence"/>
</dbReference>
<dbReference type="EMBL" id="JAFBIL020000004">
    <property type="protein sequence ID" value="MBZ2207680.1"/>
    <property type="molecule type" value="Genomic_DNA"/>
</dbReference>
<keyword evidence="4" id="KW-1185">Reference proteome</keyword>
<accession>A0ABS7SPF7</accession>
<evidence type="ECO:0000256" key="1">
    <source>
        <dbReference type="SAM" id="SignalP"/>
    </source>
</evidence>
<keyword evidence="1" id="KW-0732">Signal</keyword>
<protein>
    <submittedName>
        <fullName evidence="3">PEP-CTERM sorting domain-containing protein</fullName>
    </submittedName>
</protein>
<organism evidence="3 4">
    <name type="scientific">Massilia soli</name>
    <dbReference type="NCBI Taxonomy" id="2792854"/>
    <lineage>
        <taxon>Bacteria</taxon>
        <taxon>Pseudomonadati</taxon>
        <taxon>Pseudomonadota</taxon>
        <taxon>Betaproteobacteria</taxon>
        <taxon>Burkholderiales</taxon>
        <taxon>Oxalobacteraceae</taxon>
        <taxon>Telluria group</taxon>
        <taxon>Massilia</taxon>
    </lineage>
</organism>
<dbReference type="RefSeq" id="WP_223468177.1">
    <property type="nucleotide sequence ID" value="NZ_JAFBIL020000004.1"/>
</dbReference>
<feature type="chain" id="PRO_5046819271" evidence="1">
    <location>
        <begin position="20"/>
        <end position="194"/>
    </location>
</feature>
<evidence type="ECO:0000313" key="3">
    <source>
        <dbReference type="EMBL" id="MBZ2207680.1"/>
    </source>
</evidence>
<evidence type="ECO:0000313" key="4">
    <source>
        <dbReference type="Proteomes" id="UP000809349"/>
    </source>
</evidence>
<dbReference type="InterPro" id="IPR013424">
    <property type="entry name" value="Ice-binding_C"/>
</dbReference>
<name>A0ABS7SPF7_9BURK</name>
<proteinExistence type="predicted"/>
<dbReference type="Pfam" id="PF07589">
    <property type="entry name" value="PEP-CTERM"/>
    <property type="match status" value="1"/>
</dbReference>
<comment type="caution">
    <text evidence="3">The sequence shown here is derived from an EMBL/GenBank/DDBJ whole genome shotgun (WGS) entry which is preliminary data.</text>
</comment>
<gene>
    <name evidence="3" type="ORF">I4X03_010465</name>
</gene>
<sequence length="194" mass="20599">MRYLTAACLLWAFSGIASAGVVYQWQTTEVSPTIQSAVGRIEITRQAQADKGGSYSAPANCEFDDPDCVNGDPGSPVLKFAFRANAPAPTPADINFDLVSGTGLHTPVSDWFIADFTISGRVLTLNAFANSGATTLFMDNNLISWFSSDTSYFGADCEYDCGGASGQWVQVPEPGPLALLGIGLVAALFARRRL</sequence>
<evidence type="ECO:0000259" key="2">
    <source>
        <dbReference type="Pfam" id="PF07589"/>
    </source>
</evidence>
<feature type="signal peptide" evidence="1">
    <location>
        <begin position="1"/>
        <end position="19"/>
    </location>
</feature>
<reference evidence="3 4" key="1">
    <citation type="submission" date="2021-08" db="EMBL/GenBank/DDBJ databases">
        <title>Massilia sp. R798.</title>
        <authorList>
            <person name="Baek J.H."/>
            <person name="Jung H.S."/>
            <person name="Kim K.R."/>
            <person name="Jeon C.O."/>
        </authorList>
    </citation>
    <scope>NUCLEOTIDE SEQUENCE [LARGE SCALE GENOMIC DNA]</scope>
    <source>
        <strain evidence="3 4">R798</strain>
    </source>
</reference>
<dbReference type="NCBIfam" id="TIGR02595">
    <property type="entry name" value="PEP_CTERM"/>
    <property type="match status" value="1"/>
</dbReference>
<feature type="domain" description="Ice-binding protein C-terminal" evidence="2">
    <location>
        <begin position="170"/>
        <end position="193"/>
    </location>
</feature>